<evidence type="ECO:0000313" key="2">
    <source>
        <dbReference type="Proteomes" id="UP001054252"/>
    </source>
</evidence>
<organism evidence="1 2">
    <name type="scientific">Rubroshorea leprosula</name>
    <dbReference type="NCBI Taxonomy" id="152421"/>
    <lineage>
        <taxon>Eukaryota</taxon>
        <taxon>Viridiplantae</taxon>
        <taxon>Streptophyta</taxon>
        <taxon>Embryophyta</taxon>
        <taxon>Tracheophyta</taxon>
        <taxon>Spermatophyta</taxon>
        <taxon>Magnoliopsida</taxon>
        <taxon>eudicotyledons</taxon>
        <taxon>Gunneridae</taxon>
        <taxon>Pentapetalae</taxon>
        <taxon>rosids</taxon>
        <taxon>malvids</taxon>
        <taxon>Malvales</taxon>
        <taxon>Dipterocarpaceae</taxon>
        <taxon>Rubroshorea</taxon>
    </lineage>
</organism>
<comment type="caution">
    <text evidence="1">The sequence shown here is derived from an EMBL/GenBank/DDBJ whole genome shotgun (WGS) entry which is preliminary data.</text>
</comment>
<dbReference type="Proteomes" id="UP001054252">
    <property type="component" value="Unassembled WGS sequence"/>
</dbReference>
<evidence type="ECO:0000313" key="1">
    <source>
        <dbReference type="EMBL" id="GKV43263.1"/>
    </source>
</evidence>
<accession>A0AAV5M2W0</accession>
<protein>
    <submittedName>
        <fullName evidence="1">Uncharacterized protein</fullName>
    </submittedName>
</protein>
<gene>
    <name evidence="1" type="ORF">SLEP1_g50577</name>
</gene>
<dbReference type="EMBL" id="BPVZ01000167">
    <property type="protein sequence ID" value="GKV43263.1"/>
    <property type="molecule type" value="Genomic_DNA"/>
</dbReference>
<sequence length="64" mass="7330">MMTLSRMDSGIDSCPTALNYYLFRPAKTVVNVTLLRYCPESDPSWERIEASHKIRCTVDGEPTY</sequence>
<name>A0AAV5M2W0_9ROSI</name>
<reference evidence="1 2" key="1">
    <citation type="journal article" date="2021" name="Commun. Biol.">
        <title>The genome of Shorea leprosula (Dipterocarpaceae) highlights the ecological relevance of drought in aseasonal tropical rainforests.</title>
        <authorList>
            <person name="Ng K.K.S."/>
            <person name="Kobayashi M.J."/>
            <person name="Fawcett J.A."/>
            <person name="Hatakeyama M."/>
            <person name="Paape T."/>
            <person name="Ng C.H."/>
            <person name="Ang C.C."/>
            <person name="Tnah L.H."/>
            <person name="Lee C.T."/>
            <person name="Nishiyama T."/>
            <person name="Sese J."/>
            <person name="O'Brien M.J."/>
            <person name="Copetti D."/>
            <person name="Mohd Noor M.I."/>
            <person name="Ong R.C."/>
            <person name="Putra M."/>
            <person name="Sireger I.Z."/>
            <person name="Indrioko S."/>
            <person name="Kosugi Y."/>
            <person name="Izuno A."/>
            <person name="Isagi Y."/>
            <person name="Lee S.L."/>
            <person name="Shimizu K.K."/>
        </authorList>
    </citation>
    <scope>NUCLEOTIDE SEQUENCE [LARGE SCALE GENOMIC DNA]</scope>
    <source>
        <strain evidence="1">214</strain>
    </source>
</reference>
<keyword evidence="2" id="KW-1185">Reference proteome</keyword>
<proteinExistence type="predicted"/>
<dbReference type="AlphaFoldDB" id="A0AAV5M2W0"/>